<proteinExistence type="predicted"/>
<dbReference type="STRING" id="333673.A0A3M0JBB6"/>
<dbReference type="InterPro" id="IPR001870">
    <property type="entry name" value="B30.2/SPRY"/>
</dbReference>
<feature type="domain" description="B30.2/SPRY" evidence="1">
    <location>
        <begin position="1"/>
        <end position="130"/>
    </location>
</feature>
<organism evidence="2 3">
    <name type="scientific">Hirundo rustica rustica</name>
    <dbReference type="NCBI Taxonomy" id="333673"/>
    <lineage>
        <taxon>Eukaryota</taxon>
        <taxon>Metazoa</taxon>
        <taxon>Chordata</taxon>
        <taxon>Craniata</taxon>
        <taxon>Vertebrata</taxon>
        <taxon>Euteleostomi</taxon>
        <taxon>Archelosauria</taxon>
        <taxon>Archosauria</taxon>
        <taxon>Dinosauria</taxon>
        <taxon>Saurischia</taxon>
        <taxon>Theropoda</taxon>
        <taxon>Coelurosauria</taxon>
        <taxon>Aves</taxon>
        <taxon>Neognathae</taxon>
        <taxon>Neoaves</taxon>
        <taxon>Telluraves</taxon>
        <taxon>Australaves</taxon>
        <taxon>Passeriformes</taxon>
        <taxon>Sylvioidea</taxon>
        <taxon>Hirundinidae</taxon>
        <taxon>Hirundo</taxon>
    </lineage>
</organism>
<gene>
    <name evidence="2" type="ORF">DUI87_25080</name>
</gene>
<dbReference type="InterPro" id="IPR003877">
    <property type="entry name" value="SPRY_dom"/>
</dbReference>
<dbReference type="AlphaFoldDB" id="A0A3M0JBB6"/>
<reference evidence="2 3" key="1">
    <citation type="submission" date="2018-07" db="EMBL/GenBank/DDBJ databases">
        <title>A high quality draft genome assembly of the barn swallow (H. rustica rustica).</title>
        <authorList>
            <person name="Formenti G."/>
            <person name="Chiara M."/>
            <person name="Poveda L."/>
            <person name="Francoijs K.-J."/>
            <person name="Bonisoli-Alquati A."/>
            <person name="Canova L."/>
            <person name="Gianfranceschi L."/>
            <person name="Horner D.S."/>
            <person name="Saino N."/>
        </authorList>
    </citation>
    <scope>NUCLEOTIDE SEQUENCE [LARGE SCALE GENOMIC DNA]</scope>
    <source>
        <strain evidence="2">Chelidonia</strain>
        <tissue evidence="2">Blood</tissue>
    </source>
</reference>
<name>A0A3M0JBB6_HIRRU</name>
<evidence type="ECO:0000313" key="3">
    <source>
        <dbReference type="Proteomes" id="UP000269221"/>
    </source>
</evidence>
<evidence type="ECO:0000259" key="1">
    <source>
        <dbReference type="PROSITE" id="PS50188"/>
    </source>
</evidence>
<dbReference type="Proteomes" id="UP000269221">
    <property type="component" value="Unassembled WGS sequence"/>
</dbReference>
<evidence type="ECO:0000313" key="2">
    <source>
        <dbReference type="EMBL" id="RMB98178.1"/>
    </source>
</evidence>
<dbReference type="OrthoDB" id="9041755at2759"/>
<protein>
    <recommendedName>
        <fullName evidence="1">B30.2/SPRY domain-containing protein</fullName>
    </recommendedName>
</protein>
<dbReference type="InterPro" id="IPR043136">
    <property type="entry name" value="B30.2/SPRY_sf"/>
</dbReference>
<dbReference type="Gene3D" id="2.60.120.920">
    <property type="match status" value="1"/>
</dbReference>
<keyword evidence="3" id="KW-1185">Reference proteome</keyword>
<sequence>MAVALQGFSRGKHYWEVEVGDGSNWELGVLTEETWDSLWDRRTSFLEGKALGLKCSQGEFRLPAGELDRNSGCCRVVGVLLDQDHHTLPFFSTKVKQRLASMFLKLSRKLFPFSRLGSAGSGLGIRPMGL</sequence>
<dbReference type="InterPro" id="IPR013320">
    <property type="entry name" value="ConA-like_dom_sf"/>
</dbReference>
<dbReference type="SUPFAM" id="SSF49899">
    <property type="entry name" value="Concanavalin A-like lectins/glucanases"/>
    <property type="match status" value="1"/>
</dbReference>
<dbReference type="EMBL" id="QRBI01000153">
    <property type="protein sequence ID" value="RMB98178.1"/>
    <property type="molecule type" value="Genomic_DNA"/>
</dbReference>
<dbReference type="PROSITE" id="PS50188">
    <property type="entry name" value="B302_SPRY"/>
    <property type="match status" value="1"/>
</dbReference>
<dbReference type="Pfam" id="PF00622">
    <property type="entry name" value="SPRY"/>
    <property type="match status" value="1"/>
</dbReference>
<accession>A0A3M0JBB6</accession>
<comment type="caution">
    <text evidence="2">The sequence shown here is derived from an EMBL/GenBank/DDBJ whole genome shotgun (WGS) entry which is preliminary data.</text>
</comment>